<feature type="signal peptide" evidence="2">
    <location>
        <begin position="1"/>
        <end position="17"/>
    </location>
</feature>
<keyword evidence="4" id="KW-1185">Reference proteome</keyword>
<evidence type="ECO:0000256" key="2">
    <source>
        <dbReference type="SAM" id="SignalP"/>
    </source>
</evidence>
<feature type="region of interest" description="Disordered" evidence="1">
    <location>
        <begin position="167"/>
        <end position="186"/>
    </location>
</feature>
<evidence type="ECO:0000256" key="1">
    <source>
        <dbReference type="SAM" id="MobiDB-lite"/>
    </source>
</evidence>
<dbReference type="Proteomes" id="UP000297910">
    <property type="component" value="Unassembled WGS sequence"/>
</dbReference>
<reference evidence="3 4" key="1">
    <citation type="submission" date="2017-12" db="EMBL/GenBank/DDBJ databases">
        <title>Comparative genomics of Botrytis spp.</title>
        <authorList>
            <person name="Valero-Jimenez C.A."/>
            <person name="Tapia P."/>
            <person name="Veloso J."/>
            <person name="Silva-Moreno E."/>
            <person name="Staats M."/>
            <person name="Valdes J.H."/>
            <person name="Van Kan J.A.L."/>
        </authorList>
    </citation>
    <scope>NUCLEOTIDE SEQUENCE [LARGE SCALE GENOMIC DNA]</scope>
    <source>
        <strain evidence="3 4">Bp0003</strain>
    </source>
</reference>
<evidence type="ECO:0008006" key="5">
    <source>
        <dbReference type="Google" id="ProtNLM"/>
    </source>
</evidence>
<keyword evidence="2" id="KW-0732">Signal</keyword>
<dbReference type="AlphaFoldDB" id="A0A4Z1FX05"/>
<feature type="compositionally biased region" description="Low complexity" evidence="1">
    <location>
        <begin position="174"/>
        <end position="186"/>
    </location>
</feature>
<name>A0A4Z1FX05_9HELO</name>
<proteinExistence type="predicted"/>
<gene>
    <name evidence="3" type="ORF">BPAE_0019g00150</name>
</gene>
<sequence>MFSKTILTSLLVALAEARFGQEQGNGAIAAITALSDFGTSGAAATLGGGSIQFLLAAANPCGKLTQADAIVAQLGDDPAVISAARGLVAAEQNFNPFVVSVPNICSDPTLPTTAALRGVVPLIDPAVGGSATENANSATSTTTPFAADGLSVADVMVAQGFSNFTTTDAAGNKGTPSGSSAASGSVSTSNSTASVAGISSVAVAAVAAASSSAVACGGTTLVTVTMAATSAAVAAATPAASSATALTNSTSSSAQASSITGLDFGLCVPTIKFEAGLDGRKDAEFTFQAIDPLVNKGQQEALNPNIITNRICDQLTNVCNANAAAKTACADAKTKISALGTKDVTTADAWNTALGFDGANTNPDNAPQTGLVGHT</sequence>
<protein>
    <recommendedName>
        <fullName evidence="5">Circumsporozoite protein</fullName>
    </recommendedName>
</protein>
<feature type="chain" id="PRO_5021206798" description="Circumsporozoite protein" evidence="2">
    <location>
        <begin position="18"/>
        <end position="375"/>
    </location>
</feature>
<dbReference type="EMBL" id="PQXI01000019">
    <property type="protein sequence ID" value="TGO29045.1"/>
    <property type="molecule type" value="Genomic_DNA"/>
</dbReference>
<accession>A0A4Z1FX05</accession>
<comment type="caution">
    <text evidence="3">The sequence shown here is derived from an EMBL/GenBank/DDBJ whole genome shotgun (WGS) entry which is preliminary data.</text>
</comment>
<organism evidence="3 4">
    <name type="scientific">Botrytis paeoniae</name>
    <dbReference type="NCBI Taxonomy" id="278948"/>
    <lineage>
        <taxon>Eukaryota</taxon>
        <taxon>Fungi</taxon>
        <taxon>Dikarya</taxon>
        <taxon>Ascomycota</taxon>
        <taxon>Pezizomycotina</taxon>
        <taxon>Leotiomycetes</taxon>
        <taxon>Helotiales</taxon>
        <taxon>Sclerotiniaceae</taxon>
        <taxon>Botrytis</taxon>
    </lineage>
</organism>
<evidence type="ECO:0000313" key="4">
    <source>
        <dbReference type="Proteomes" id="UP000297910"/>
    </source>
</evidence>
<evidence type="ECO:0000313" key="3">
    <source>
        <dbReference type="EMBL" id="TGO29045.1"/>
    </source>
</evidence>